<protein>
    <submittedName>
        <fullName evidence="2">Uncharacterized protein</fullName>
    </submittedName>
</protein>
<evidence type="ECO:0000313" key="2">
    <source>
        <dbReference type="WBParaSite" id="nRc.2.0.1.t24051-RA"/>
    </source>
</evidence>
<reference evidence="2" key="1">
    <citation type="submission" date="2022-11" db="UniProtKB">
        <authorList>
            <consortium name="WormBaseParasite"/>
        </authorList>
    </citation>
    <scope>IDENTIFICATION</scope>
</reference>
<dbReference type="Proteomes" id="UP000887565">
    <property type="component" value="Unplaced"/>
</dbReference>
<accession>A0A915JEQ2</accession>
<name>A0A915JEQ2_ROMCU</name>
<sequence>MFGINPKKEHFKKVMLFDIIFMCYTPTSLQNAKQGLTEPRLVTRLRSNATRFNSGWRMITRLAQSLLFPKAAHPSILW</sequence>
<organism evidence="1 2">
    <name type="scientific">Romanomermis culicivorax</name>
    <name type="common">Nematode worm</name>
    <dbReference type="NCBI Taxonomy" id="13658"/>
    <lineage>
        <taxon>Eukaryota</taxon>
        <taxon>Metazoa</taxon>
        <taxon>Ecdysozoa</taxon>
        <taxon>Nematoda</taxon>
        <taxon>Enoplea</taxon>
        <taxon>Dorylaimia</taxon>
        <taxon>Mermithida</taxon>
        <taxon>Mermithoidea</taxon>
        <taxon>Mermithidae</taxon>
        <taxon>Romanomermis</taxon>
    </lineage>
</organism>
<evidence type="ECO:0000313" key="1">
    <source>
        <dbReference type="Proteomes" id="UP000887565"/>
    </source>
</evidence>
<proteinExistence type="predicted"/>
<dbReference type="AlphaFoldDB" id="A0A915JEQ2"/>
<keyword evidence="1" id="KW-1185">Reference proteome</keyword>
<dbReference type="WBParaSite" id="nRc.2.0.1.t24051-RA">
    <property type="protein sequence ID" value="nRc.2.0.1.t24051-RA"/>
    <property type="gene ID" value="nRc.2.0.1.g24051"/>
</dbReference>